<keyword evidence="2" id="KW-0378">Hydrolase</keyword>
<dbReference type="EMBL" id="KY684108">
    <property type="protein sequence ID" value="ARF11148.1"/>
    <property type="molecule type" value="Genomic_DNA"/>
</dbReference>
<gene>
    <name evidence="2" type="ORF">Klosneuvirus_1_5</name>
</gene>
<keyword evidence="2" id="KW-0255">Endonuclease</keyword>
<dbReference type="GO" id="GO:0004519">
    <property type="term" value="F:endonuclease activity"/>
    <property type="evidence" value="ECO:0007669"/>
    <property type="project" value="UniProtKB-KW"/>
</dbReference>
<dbReference type="InterPro" id="IPR044925">
    <property type="entry name" value="His-Me_finger_sf"/>
</dbReference>
<dbReference type="SUPFAM" id="SSF54060">
    <property type="entry name" value="His-Me finger endonucleases"/>
    <property type="match status" value="1"/>
</dbReference>
<keyword evidence="2" id="KW-0540">Nuclease</keyword>
<protein>
    <submittedName>
        <fullName evidence="2">HNH endonuclease</fullName>
    </submittedName>
</protein>
<dbReference type="InterPro" id="IPR036388">
    <property type="entry name" value="WH-like_DNA-bd_sf"/>
</dbReference>
<evidence type="ECO:0000259" key="1">
    <source>
        <dbReference type="Pfam" id="PF07453"/>
    </source>
</evidence>
<dbReference type="Gene3D" id="1.10.10.10">
    <property type="entry name" value="Winged helix-like DNA-binding domain superfamily/Winged helix DNA-binding domain"/>
    <property type="match status" value="2"/>
</dbReference>
<evidence type="ECO:0000313" key="2">
    <source>
        <dbReference type="EMBL" id="ARF11148.1"/>
    </source>
</evidence>
<name>A0A1V0SHN1_9VIRU</name>
<dbReference type="InterPro" id="IPR003647">
    <property type="entry name" value="Intron_nuc_1_rpt"/>
</dbReference>
<feature type="domain" description="Nuclease-associated modular DNA-binding 1" evidence="1">
    <location>
        <begin position="99"/>
        <end position="127"/>
    </location>
</feature>
<feature type="domain" description="Nuclease-associated modular DNA-binding 1" evidence="1">
    <location>
        <begin position="180"/>
        <end position="214"/>
    </location>
</feature>
<organism evidence="2">
    <name type="scientific">Klosneuvirus KNV1</name>
    <dbReference type="NCBI Taxonomy" id="1977640"/>
    <lineage>
        <taxon>Viruses</taxon>
        <taxon>Varidnaviria</taxon>
        <taxon>Bamfordvirae</taxon>
        <taxon>Nucleocytoviricota</taxon>
        <taxon>Megaviricetes</taxon>
        <taxon>Imitervirales</taxon>
        <taxon>Mimiviridae</taxon>
        <taxon>Klosneuvirinae</taxon>
        <taxon>Klosneuvirus</taxon>
    </lineage>
</organism>
<proteinExistence type="predicted"/>
<reference evidence="2" key="1">
    <citation type="journal article" date="2017" name="Science">
        <title>Giant viruses with an expanded complement of translation system components.</title>
        <authorList>
            <person name="Schulz F."/>
            <person name="Yutin N."/>
            <person name="Ivanova N.N."/>
            <person name="Ortega D.R."/>
            <person name="Lee T.K."/>
            <person name="Vierheilig J."/>
            <person name="Daims H."/>
            <person name="Horn M."/>
            <person name="Wagner M."/>
            <person name="Jensen G.J."/>
            <person name="Kyrpides N.C."/>
            <person name="Koonin E.V."/>
            <person name="Woyke T."/>
        </authorList>
    </citation>
    <scope>NUCLEOTIDE SEQUENCE</scope>
    <source>
        <strain evidence="2">KNV1</strain>
    </source>
</reference>
<sequence>MKNGKYTKKLEKIYIIFLIAVMLKTSRNDEGYRYVEINGKKHMVHIMVAKKFIPNINNYPIVNHKDGNKENNGMLNLEWFTSKLNAQHAVDTGLRTDLKKVVHYDNDNNILGIYTSCVSAGKALNVNGKLVHDYCNNKVKQCHGMKLKVKYLAPTDDIVYKKIDPDTIPITDGVSLRKRKVIQYDEQHNILNIFDSVIETSKKLGIGITTVKDCCNGSREKNHNKNIRIKYLSQTDDIINKKIDPETIPKYNKINKRLTRVVQYNDKYEILNIFKSIVEASQKFNISTSSVKNCCSGKIKSCTKNNIKLKRLSETDDIINKKIDPTTIPYLSDTKQTKVNLCDRKITIYKKETNEFVETLDNMVQVSEKYNLSVKSLYKHCDGSVKHSKCKYLFKYHEETT</sequence>
<feature type="domain" description="Nuclease-associated modular DNA-binding 1" evidence="1">
    <location>
        <begin position="264"/>
        <end position="294"/>
    </location>
</feature>
<dbReference type="SMART" id="SM00497">
    <property type="entry name" value="IENR1"/>
    <property type="match status" value="4"/>
</dbReference>
<dbReference type="Pfam" id="PF07453">
    <property type="entry name" value="NUMOD1"/>
    <property type="match status" value="3"/>
</dbReference>
<dbReference type="InterPro" id="IPR010896">
    <property type="entry name" value="NUMOD1"/>
</dbReference>
<accession>A0A1V0SHN1</accession>
<dbReference type="Gene3D" id="3.90.75.20">
    <property type="match status" value="1"/>
</dbReference>